<organism evidence="9 10">
    <name type="scientific">Tritrichomonas foetus</name>
    <dbReference type="NCBI Taxonomy" id="1144522"/>
    <lineage>
        <taxon>Eukaryota</taxon>
        <taxon>Metamonada</taxon>
        <taxon>Parabasalia</taxon>
        <taxon>Tritrichomonadida</taxon>
        <taxon>Tritrichomonadidae</taxon>
        <taxon>Tritrichomonas</taxon>
    </lineage>
</organism>
<protein>
    <submittedName>
        <fullName evidence="9">Legume-like lectin family protein</fullName>
    </submittedName>
</protein>
<gene>
    <name evidence="9" type="ORF">TRFO_41919</name>
</gene>
<dbReference type="GO" id="GO:0030134">
    <property type="term" value="C:COPII-coated ER to Golgi transport vesicle"/>
    <property type="evidence" value="ECO:0007669"/>
    <property type="project" value="TreeGrafter"/>
</dbReference>
<evidence type="ECO:0000256" key="5">
    <source>
        <dbReference type="ARBA" id="ARBA00023136"/>
    </source>
</evidence>
<evidence type="ECO:0000256" key="2">
    <source>
        <dbReference type="ARBA" id="ARBA00022692"/>
    </source>
</evidence>
<dbReference type="GO" id="GO:0005789">
    <property type="term" value="C:endoplasmic reticulum membrane"/>
    <property type="evidence" value="ECO:0007669"/>
    <property type="project" value="TreeGrafter"/>
</dbReference>
<name>A0A1J4L2P4_9EUKA</name>
<dbReference type="InterPro" id="IPR013320">
    <property type="entry name" value="ConA-like_dom_sf"/>
</dbReference>
<proteinExistence type="predicted"/>
<dbReference type="RefSeq" id="XP_068369380.1">
    <property type="nucleotide sequence ID" value="XM_068514046.1"/>
</dbReference>
<keyword evidence="10" id="KW-1185">Reference proteome</keyword>
<reference evidence="9" key="1">
    <citation type="submission" date="2016-10" db="EMBL/GenBank/DDBJ databases">
        <authorList>
            <person name="Benchimol M."/>
            <person name="Almeida L.G."/>
            <person name="Vasconcelos A.T."/>
            <person name="Perreira-Neves A."/>
            <person name="Rosa I.A."/>
            <person name="Tasca T."/>
            <person name="Bogo M.R."/>
            <person name="de Souza W."/>
        </authorList>
    </citation>
    <scope>NUCLEOTIDE SEQUENCE [LARGE SCALE GENOMIC DNA]</scope>
    <source>
        <strain evidence="9">K</strain>
    </source>
</reference>
<dbReference type="VEuPathDB" id="TrichDB:TRFO_41919"/>
<dbReference type="PANTHER" id="PTHR12223:SF28">
    <property type="entry name" value="LECTIN, MANNOSE BINDING 1 LIKE"/>
    <property type="match status" value="1"/>
</dbReference>
<dbReference type="SUPFAM" id="SSF49899">
    <property type="entry name" value="Concanavalin A-like lectins/glucanases"/>
    <property type="match status" value="1"/>
</dbReference>
<dbReference type="GeneID" id="94848750"/>
<dbReference type="InterPro" id="IPR005052">
    <property type="entry name" value="Lectin_leg"/>
</dbReference>
<evidence type="ECO:0000256" key="1">
    <source>
        <dbReference type="ARBA" id="ARBA00004479"/>
    </source>
</evidence>
<keyword evidence="2 6" id="KW-0812">Transmembrane</keyword>
<keyword evidence="5 6" id="KW-0472">Membrane</keyword>
<feature type="transmembrane region" description="Helical" evidence="6">
    <location>
        <begin position="398"/>
        <end position="419"/>
    </location>
</feature>
<dbReference type="GO" id="GO:0005537">
    <property type="term" value="F:D-mannose binding"/>
    <property type="evidence" value="ECO:0007669"/>
    <property type="project" value="TreeGrafter"/>
</dbReference>
<evidence type="ECO:0000256" key="4">
    <source>
        <dbReference type="ARBA" id="ARBA00022989"/>
    </source>
</evidence>
<dbReference type="AlphaFoldDB" id="A0A1J4L2P4"/>
<feature type="chain" id="PRO_5012995306" evidence="7">
    <location>
        <begin position="16"/>
        <end position="434"/>
    </location>
</feature>
<dbReference type="InterPro" id="IPR051136">
    <property type="entry name" value="Intracellular_Lectin-GPT"/>
</dbReference>
<dbReference type="OrthoDB" id="10265722at2759"/>
<dbReference type="GO" id="GO:0006888">
    <property type="term" value="P:endoplasmic reticulum to Golgi vesicle-mediated transport"/>
    <property type="evidence" value="ECO:0007669"/>
    <property type="project" value="TreeGrafter"/>
</dbReference>
<dbReference type="GO" id="GO:0005793">
    <property type="term" value="C:endoplasmic reticulum-Golgi intermediate compartment"/>
    <property type="evidence" value="ECO:0007669"/>
    <property type="project" value="TreeGrafter"/>
</dbReference>
<sequence length="434" mass="49465">MLFTFIFLTSSETIADLVPPFTLNSKDQVGLWEFNGKAIIHEDRIMLSPPVQFSKGSAWTNLEFPIVDWSVTFDLEIAEGTGGGGFGIWFVDKYGADGNLYGGPSQFRGIAITGAVKTVGESKMINFKILQDSGTLVFLEAPDADSTLYFNPYQTKISLRISFKSGFLYLENLNTDSQQWEVLSKRIVKIDIAKNYLGITAQSDQHTSRFDIRSISFSVDEVRESQNKVSMEHSTGNYHPKHTLRLRNPKFDKVLVEMGRMDANNENANKNMEASADRLLDVIMEMNSATFDTASFTEVNFFIHNTILPYVQKWHTRTIKVVNEIQNARNIYGAMWNYTHEMATNFKNNIKQSTEKTTEKIQNLSDLLLKDSEIDNDEQPKKQSVIVISLNSESFSPVIVILYASILEMVVFLSFLMIFQNPRIRERFFPSFFV</sequence>
<dbReference type="EMBL" id="MLAK01000127">
    <property type="protein sequence ID" value="OHT16244.1"/>
    <property type="molecule type" value="Genomic_DNA"/>
</dbReference>
<evidence type="ECO:0000313" key="9">
    <source>
        <dbReference type="EMBL" id="OHT16244.1"/>
    </source>
</evidence>
<dbReference type="Proteomes" id="UP000179807">
    <property type="component" value="Unassembled WGS sequence"/>
</dbReference>
<dbReference type="CDD" id="cd07308">
    <property type="entry name" value="lectin_leg-like"/>
    <property type="match status" value="1"/>
</dbReference>
<feature type="signal peptide" evidence="7">
    <location>
        <begin position="1"/>
        <end position="15"/>
    </location>
</feature>
<comment type="subcellular location">
    <subcellularLocation>
        <location evidence="1">Membrane</location>
        <topology evidence="1">Single-pass type I membrane protein</topology>
    </subcellularLocation>
</comment>
<evidence type="ECO:0000256" key="3">
    <source>
        <dbReference type="ARBA" id="ARBA00022729"/>
    </source>
</evidence>
<evidence type="ECO:0000259" key="8">
    <source>
        <dbReference type="PROSITE" id="PS51328"/>
    </source>
</evidence>
<evidence type="ECO:0000256" key="7">
    <source>
        <dbReference type="SAM" id="SignalP"/>
    </source>
</evidence>
<evidence type="ECO:0000256" key="6">
    <source>
        <dbReference type="SAM" id="Phobius"/>
    </source>
</evidence>
<dbReference type="PROSITE" id="PS51328">
    <property type="entry name" value="L_LECTIN_LIKE"/>
    <property type="match status" value="1"/>
</dbReference>
<dbReference type="GO" id="GO:0000139">
    <property type="term" value="C:Golgi membrane"/>
    <property type="evidence" value="ECO:0007669"/>
    <property type="project" value="TreeGrafter"/>
</dbReference>
<comment type="caution">
    <text evidence="9">The sequence shown here is derived from an EMBL/GenBank/DDBJ whole genome shotgun (WGS) entry which is preliminary data.</text>
</comment>
<feature type="domain" description="L-type lectin-like" evidence="8">
    <location>
        <begin position="9"/>
        <end position="220"/>
    </location>
</feature>
<dbReference type="Pfam" id="PF03388">
    <property type="entry name" value="Lectin_leg-like"/>
    <property type="match status" value="1"/>
</dbReference>
<accession>A0A1J4L2P4</accession>
<evidence type="ECO:0000313" key="10">
    <source>
        <dbReference type="Proteomes" id="UP000179807"/>
    </source>
</evidence>
<dbReference type="Gene3D" id="2.60.120.200">
    <property type="match status" value="1"/>
</dbReference>
<dbReference type="PANTHER" id="PTHR12223">
    <property type="entry name" value="VESICULAR MANNOSE-BINDING LECTIN"/>
    <property type="match status" value="1"/>
</dbReference>
<keyword evidence="4 6" id="KW-1133">Transmembrane helix</keyword>
<keyword evidence="3 7" id="KW-0732">Signal</keyword>